<feature type="domain" description="RING-type" evidence="13">
    <location>
        <begin position="37"/>
        <end position="77"/>
    </location>
</feature>
<evidence type="ECO:0000256" key="1">
    <source>
        <dbReference type="ARBA" id="ARBA00004167"/>
    </source>
</evidence>
<evidence type="ECO:0000256" key="12">
    <source>
        <dbReference type="SAM" id="Phobius"/>
    </source>
</evidence>
<dbReference type="EnsemblFungi" id="PTTG_26838-t43_1">
    <property type="protein sequence ID" value="PTTG_26838-t43_1-p1"/>
    <property type="gene ID" value="PTTG_26838"/>
</dbReference>
<evidence type="ECO:0000256" key="2">
    <source>
        <dbReference type="ARBA" id="ARBA00004906"/>
    </source>
</evidence>
<reference evidence="15" key="4">
    <citation type="submission" date="2025-05" db="UniProtKB">
        <authorList>
            <consortium name="EnsemblFungi"/>
        </authorList>
    </citation>
    <scope>IDENTIFICATION</scope>
    <source>
        <strain evidence="15">isolate 1-1 / race 1 (BBBD)</strain>
    </source>
</reference>
<feature type="transmembrane region" description="Helical" evidence="12">
    <location>
        <begin position="135"/>
        <end position="157"/>
    </location>
</feature>
<keyword evidence="8 12" id="KW-1133">Transmembrane helix</keyword>
<dbReference type="PANTHER" id="PTHR46913">
    <property type="entry name" value="RING-H2 FINGER PROTEIN ATL16"/>
    <property type="match status" value="1"/>
</dbReference>
<feature type="coiled-coil region" evidence="11">
    <location>
        <begin position="100"/>
        <end position="137"/>
    </location>
</feature>
<dbReference type="InterPro" id="IPR044600">
    <property type="entry name" value="ATL1/ATL16-like"/>
</dbReference>
<dbReference type="EMBL" id="ADAS02000035">
    <property type="protein sequence ID" value="OAV94836.1"/>
    <property type="molecule type" value="Genomic_DNA"/>
</dbReference>
<keyword evidence="9 12" id="KW-0472">Membrane</keyword>
<dbReference type="PROSITE" id="PS50089">
    <property type="entry name" value="ZF_RING_2"/>
    <property type="match status" value="1"/>
</dbReference>
<dbReference type="GO" id="GO:0016567">
    <property type="term" value="P:protein ubiquitination"/>
    <property type="evidence" value="ECO:0007669"/>
    <property type="project" value="UniProtKB-UniPathway"/>
</dbReference>
<dbReference type="PROSITE" id="PS00518">
    <property type="entry name" value="ZF_RING_1"/>
    <property type="match status" value="1"/>
</dbReference>
<evidence type="ECO:0000256" key="4">
    <source>
        <dbReference type="ARBA" id="ARBA00022692"/>
    </source>
</evidence>
<evidence type="ECO:0000256" key="8">
    <source>
        <dbReference type="ARBA" id="ARBA00022989"/>
    </source>
</evidence>
<evidence type="ECO:0000259" key="13">
    <source>
        <dbReference type="PROSITE" id="PS50089"/>
    </source>
</evidence>
<dbReference type="VEuPathDB" id="FungiDB:PTTG_26838"/>
<dbReference type="AlphaFoldDB" id="A0A180GPT2"/>
<organism evidence="14">
    <name type="scientific">Puccinia triticina (isolate 1-1 / race 1 (BBBD))</name>
    <name type="common">Brown leaf rust fungus</name>
    <dbReference type="NCBI Taxonomy" id="630390"/>
    <lineage>
        <taxon>Eukaryota</taxon>
        <taxon>Fungi</taxon>
        <taxon>Dikarya</taxon>
        <taxon>Basidiomycota</taxon>
        <taxon>Pucciniomycotina</taxon>
        <taxon>Pucciniomycetes</taxon>
        <taxon>Pucciniales</taxon>
        <taxon>Pucciniaceae</taxon>
        <taxon>Puccinia</taxon>
    </lineage>
</organism>
<evidence type="ECO:0000256" key="7">
    <source>
        <dbReference type="ARBA" id="ARBA00022833"/>
    </source>
</evidence>
<dbReference type="STRING" id="630390.A0A180GPT2"/>
<dbReference type="SMART" id="SM00184">
    <property type="entry name" value="RING"/>
    <property type="match status" value="1"/>
</dbReference>
<evidence type="ECO:0000256" key="6">
    <source>
        <dbReference type="ARBA" id="ARBA00022771"/>
    </source>
</evidence>
<keyword evidence="16" id="KW-1185">Reference proteome</keyword>
<evidence type="ECO:0000256" key="5">
    <source>
        <dbReference type="ARBA" id="ARBA00022723"/>
    </source>
</evidence>
<dbReference type="InterPro" id="IPR001841">
    <property type="entry name" value="Znf_RING"/>
</dbReference>
<gene>
    <name evidence="14" type="ORF">PTTG_26838</name>
</gene>
<accession>A0A180GPT2</accession>
<reference evidence="14" key="2">
    <citation type="submission" date="2016-05" db="EMBL/GenBank/DDBJ databases">
        <title>Comparative analysis highlights variable genome content of wheat rusts and divergence of the mating loci.</title>
        <authorList>
            <person name="Cuomo C.A."/>
            <person name="Bakkeren G."/>
            <person name="Szabo L."/>
            <person name="Khalil H."/>
            <person name="Joly D."/>
            <person name="Goldberg J."/>
            <person name="Young S."/>
            <person name="Zeng Q."/>
            <person name="Fellers J."/>
        </authorList>
    </citation>
    <scope>NUCLEOTIDE SEQUENCE [LARGE SCALE GENOMIC DNA]</scope>
    <source>
        <strain evidence="14">1-1 BBBD Race 1</strain>
    </source>
</reference>
<evidence type="ECO:0000313" key="14">
    <source>
        <dbReference type="EMBL" id="OAV94836.1"/>
    </source>
</evidence>
<protein>
    <submittedName>
        <fullName evidence="15">RING-type domain-containing protein</fullName>
    </submittedName>
</protein>
<dbReference type="GO" id="GO:0016020">
    <property type="term" value="C:membrane"/>
    <property type="evidence" value="ECO:0007669"/>
    <property type="project" value="UniProtKB-SubCell"/>
</dbReference>
<proteinExistence type="predicted"/>
<dbReference type="UniPathway" id="UPA00143"/>
<keyword evidence="7" id="KW-0862">Zinc</keyword>
<evidence type="ECO:0000313" key="16">
    <source>
        <dbReference type="Proteomes" id="UP000005240"/>
    </source>
</evidence>
<dbReference type="SUPFAM" id="SSF57850">
    <property type="entry name" value="RING/U-box"/>
    <property type="match status" value="1"/>
</dbReference>
<evidence type="ECO:0000313" key="15">
    <source>
        <dbReference type="EnsemblFungi" id="PTTG_26838-t43_1-p1"/>
    </source>
</evidence>
<dbReference type="GO" id="GO:0016740">
    <property type="term" value="F:transferase activity"/>
    <property type="evidence" value="ECO:0007669"/>
    <property type="project" value="UniProtKB-KW"/>
</dbReference>
<comment type="subcellular location">
    <subcellularLocation>
        <location evidence="1">Membrane</location>
        <topology evidence="1">Single-pass membrane protein</topology>
    </subcellularLocation>
</comment>
<dbReference type="OrthoDB" id="8062037at2759"/>
<keyword evidence="5" id="KW-0479">Metal-binding</keyword>
<sequence length="166" mass="18777">MKAPEPSTCAPTDITSYSGGALHIEIPIPLKELEEECLICTGNLSSLYKVLPKCKHAFCAECIDTWFKDHYTCPTCRTEDPEAKFAYDAIAAALKEAERNARIEDIRSQLEAQAVALEQHEQELVLQQRQMRNQLIRLVVSLSLTIGVTLFLVISMLRHTRYLNLK</sequence>
<comment type="pathway">
    <text evidence="2">Protein modification; protein ubiquitination.</text>
</comment>
<dbReference type="InterPro" id="IPR017907">
    <property type="entry name" value="Znf_RING_CS"/>
</dbReference>
<dbReference type="Proteomes" id="UP000005240">
    <property type="component" value="Unassembled WGS sequence"/>
</dbReference>
<name>A0A180GPT2_PUCT1</name>
<keyword evidence="4 12" id="KW-0812">Transmembrane</keyword>
<keyword evidence="3" id="KW-0808">Transferase</keyword>
<dbReference type="PANTHER" id="PTHR46913:SF1">
    <property type="entry name" value="RING-H2 FINGER PROTEIN ATL16"/>
    <property type="match status" value="1"/>
</dbReference>
<evidence type="ECO:0000256" key="11">
    <source>
        <dbReference type="SAM" id="Coils"/>
    </source>
</evidence>
<evidence type="ECO:0000256" key="3">
    <source>
        <dbReference type="ARBA" id="ARBA00022679"/>
    </source>
</evidence>
<dbReference type="InterPro" id="IPR013083">
    <property type="entry name" value="Znf_RING/FYVE/PHD"/>
</dbReference>
<evidence type="ECO:0000256" key="10">
    <source>
        <dbReference type="PROSITE-ProRule" id="PRU00175"/>
    </source>
</evidence>
<dbReference type="Gene3D" id="3.30.40.10">
    <property type="entry name" value="Zinc/RING finger domain, C3HC4 (zinc finger)"/>
    <property type="match status" value="1"/>
</dbReference>
<dbReference type="GO" id="GO:0008270">
    <property type="term" value="F:zinc ion binding"/>
    <property type="evidence" value="ECO:0007669"/>
    <property type="project" value="UniProtKB-KW"/>
</dbReference>
<dbReference type="Pfam" id="PF13639">
    <property type="entry name" value="zf-RING_2"/>
    <property type="match status" value="1"/>
</dbReference>
<reference evidence="14" key="1">
    <citation type="submission" date="2009-11" db="EMBL/GenBank/DDBJ databases">
        <authorList>
            <consortium name="The Broad Institute Genome Sequencing Platform"/>
            <person name="Ward D."/>
            <person name="Feldgarden M."/>
            <person name="Earl A."/>
            <person name="Young S.K."/>
            <person name="Zeng Q."/>
            <person name="Koehrsen M."/>
            <person name="Alvarado L."/>
            <person name="Berlin A."/>
            <person name="Bochicchio J."/>
            <person name="Borenstein D."/>
            <person name="Chapman S.B."/>
            <person name="Chen Z."/>
            <person name="Engels R."/>
            <person name="Freedman E."/>
            <person name="Gellesch M."/>
            <person name="Goldberg J."/>
            <person name="Griggs A."/>
            <person name="Gujja S."/>
            <person name="Heilman E."/>
            <person name="Heiman D."/>
            <person name="Hepburn T."/>
            <person name="Howarth C."/>
            <person name="Jen D."/>
            <person name="Larson L."/>
            <person name="Lewis B."/>
            <person name="Mehta T."/>
            <person name="Park D."/>
            <person name="Pearson M."/>
            <person name="Roberts A."/>
            <person name="Saif S."/>
            <person name="Shea T."/>
            <person name="Shenoy N."/>
            <person name="Sisk P."/>
            <person name="Stolte C."/>
            <person name="Sykes S."/>
            <person name="Thomson T."/>
            <person name="Walk T."/>
            <person name="White J."/>
            <person name="Yandava C."/>
            <person name="Izard J."/>
            <person name="Baranova O.V."/>
            <person name="Blanton J.M."/>
            <person name="Tanner A.C."/>
            <person name="Dewhirst F.E."/>
            <person name="Haas B."/>
            <person name="Nusbaum C."/>
            <person name="Birren B."/>
        </authorList>
    </citation>
    <scope>NUCLEOTIDE SEQUENCE [LARGE SCALE GENOMIC DNA]</scope>
    <source>
        <strain evidence="14">1-1 BBBD Race 1</strain>
    </source>
</reference>
<keyword evidence="6 10" id="KW-0863">Zinc-finger</keyword>
<keyword evidence="11" id="KW-0175">Coiled coil</keyword>
<reference evidence="15 16" key="3">
    <citation type="journal article" date="2017" name="G3 (Bethesda)">
        <title>Comparative analysis highlights variable genome content of wheat rusts and divergence of the mating loci.</title>
        <authorList>
            <person name="Cuomo C.A."/>
            <person name="Bakkeren G."/>
            <person name="Khalil H.B."/>
            <person name="Panwar V."/>
            <person name="Joly D."/>
            <person name="Linning R."/>
            <person name="Sakthikumar S."/>
            <person name="Song X."/>
            <person name="Adiconis X."/>
            <person name="Fan L."/>
            <person name="Goldberg J.M."/>
            <person name="Levin J.Z."/>
            <person name="Young S."/>
            <person name="Zeng Q."/>
            <person name="Anikster Y."/>
            <person name="Bruce M."/>
            <person name="Wang M."/>
            <person name="Yin C."/>
            <person name="McCallum B."/>
            <person name="Szabo L.J."/>
            <person name="Hulbert S."/>
            <person name="Chen X."/>
            <person name="Fellers J.P."/>
        </authorList>
    </citation>
    <scope>NUCLEOTIDE SEQUENCE</scope>
    <source>
        <strain evidence="16">Isolate 1-1 / race 1 (BBBD)</strain>
        <strain evidence="15">isolate 1-1 / race 1 (BBBD)</strain>
    </source>
</reference>
<evidence type="ECO:0000256" key="9">
    <source>
        <dbReference type="ARBA" id="ARBA00023136"/>
    </source>
</evidence>